<dbReference type="AlphaFoldDB" id="A0A1Z8BB39"/>
<gene>
    <name evidence="1" type="ORF">A9Q93_02180</name>
</gene>
<proteinExistence type="predicted"/>
<name>A0A1Z8BB39_9FLAO</name>
<sequence>MLYKKTLKMVQVEEIITELDSFHYNDGDWLPLDRLIIKLWNTGKPEVAIQSLFKIFEKYPTEDGAGVFWTILHGIESLNYEKELYDSLIRKPSYMVVIMLNRIENSNSKTIAGKSIAKFKELLRNHSKINSELLDYLN</sequence>
<dbReference type="Proteomes" id="UP000196102">
    <property type="component" value="Unassembled WGS sequence"/>
</dbReference>
<dbReference type="EMBL" id="MAAX01000035">
    <property type="protein sequence ID" value="OUS19805.1"/>
    <property type="molecule type" value="Genomic_DNA"/>
</dbReference>
<evidence type="ECO:0000313" key="2">
    <source>
        <dbReference type="Proteomes" id="UP000196102"/>
    </source>
</evidence>
<organism evidence="1 2">
    <name type="scientific">Nonlabens dokdonensis</name>
    <dbReference type="NCBI Taxonomy" id="328515"/>
    <lineage>
        <taxon>Bacteria</taxon>
        <taxon>Pseudomonadati</taxon>
        <taxon>Bacteroidota</taxon>
        <taxon>Flavobacteriia</taxon>
        <taxon>Flavobacteriales</taxon>
        <taxon>Flavobacteriaceae</taxon>
        <taxon>Nonlabens</taxon>
    </lineage>
</organism>
<protein>
    <submittedName>
        <fullName evidence="1">Uncharacterized protein</fullName>
    </submittedName>
</protein>
<accession>A0A1Z8BB39</accession>
<comment type="caution">
    <text evidence="1">The sequence shown here is derived from an EMBL/GenBank/DDBJ whole genome shotgun (WGS) entry which is preliminary data.</text>
</comment>
<reference evidence="1 2" key="1">
    <citation type="journal article" date="2017" name="Proc. Natl. Acad. Sci. U.S.A.">
        <title>Simulation of Deepwater Horizon oil plume reveals substrate specialization within a complex community of hydrocarbon-degraders.</title>
        <authorList>
            <person name="Hu P."/>
            <person name="Dubinsky E.A."/>
            <person name="Probst A.J."/>
            <person name="Wang J."/>
            <person name="Sieber C.M.K."/>
            <person name="Tom L.M."/>
            <person name="Gardinali P."/>
            <person name="Banfield J.F."/>
            <person name="Atlas R.M."/>
            <person name="Andersen G.L."/>
        </authorList>
    </citation>
    <scope>NUCLEOTIDE SEQUENCE [LARGE SCALE GENOMIC DNA]</scope>
    <source>
        <strain evidence="1">35_9_T64</strain>
    </source>
</reference>
<evidence type="ECO:0000313" key="1">
    <source>
        <dbReference type="EMBL" id="OUS19805.1"/>
    </source>
</evidence>